<feature type="compositionally biased region" description="Low complexity" evidence="1">
    <location>
        <begin position="109"/>
        <end position="121"/>
    </location>
</feature>
<dbReference type="Proteomes" id="UP000597762">
    <property type="component" value="Unassembled WGS sequence"/>
</dbReference>
<evidence type="ECO:0000313" key="3">
    <source>
        <dbReference type="Proteomes" id="UP000597762"/>
    </source>
</evidence>
<keyword evidence="3" id="KW-1185">Reference proteome</keyword>
<organism evidence="2 3">
    <name type="scientific">Acanthosepion pharaonis</name>
    <name type="common">Pharaoh cuttlefish</name>
    <name type="synonym">Sepia pharaonis</name>
    <dbReference type="NCBI Taxonomy" id="158019"/>
    <lineage>
        <taxon>Eukaryota</taxon>
        <taxon>Metazoa</taxon>
        <taxon>Spiralia</taxon>
        <taxon>Lophotrochozoa</taxon>
        <taxon>Mollusca</taxon>
        <taxon>Cephalopoda</taxon>
        <taxon>Coleoidea</taxon>
        <taxon>Decapodiformes</taxon>
        <taxon>Sepiida</taxon>
        <taxon>Sepiina</taxon>
        <taxon>Sepiidae</taxon>
        <taxon>Acanthosepion</taxon>
    </lineage>
</organism>
<feature type="region of interest" description="Disordered" evidence="1">
    <location>
        <begin position="1"/>
        <end position="34"/>
    </location>
</feature>
<evidence type="ECO:0000313" key="2">
    <source>
        <dbReference type="EMBL" id="CAE1296952.1"/>
    </source>
</evidence>
<gene>
    <name evidence="2" type="ORF">SPHA_51723</name>
</gene>
<sequence>MGGDGGDLVTRHGPAGRVEPCDHRGPCAPRQRGSAPTAIPIWRCKSIGFPITKKGPVGHSTTGPFSCSGAISGGRFAGADQRVAGRLTHCPRPCSILSPARSRPRSILSPARSARTAARSPARSLCRPRGRWCSAEFSARASRPRHRPRRSGSLPWHRRRWRRRPAPSGCGLFFAARGQRDRGGTGQGEDQAFFAANTPVSNI</sequence>
<accession>A0A812DF02</accession>
<name>A0A812DF02_ACAPH</name>
<dbReference type="EMBL" id="CAHIKZ030003156">
    <property type="protein sequence ID" value="CAE1296952.1"/>
    <property type="molecule type" value="Genomic_DNA"/>
</dbReference>
<comment type="caution">
    <text evidence="2">The sequence shown here is derived from an EMBL/GenBank/DDBJ whole genome shotgun (WGS) entry which is preliminary data.</text>
</comment>
<protein>
    <submittedName>
        <fullName evidence="2">Uncharacterized protein</fullName>
    </submittedName>
</protein>
<feature type="region of interest" description="Disordered" evidence="1">
    <location>
        <begin position="138"/>
        <end position="160"/>
    </location>
</feature>
<feature type="compositionally biased region" description="Basic residues" evidence="1">
    <location>
        <begin position="142"/>
        <end position="160"/>
    </location>
</feature>
<reference evidence="2" key="1">
    <citation type="submission" date="2021-01" db="EMBL/GenBank/DDBJ databases">
        <authorList>
            <person name="Li R."/>
            <person name="Bekaert M."/>
        </authorList>
    </citation>
    <scope>NUCLEOTIDE SEQUENCE</scope>
    <source>
        <strain evidence="2">Farmed</strain>
    </source>
</reference>
<evidence type="ECO:0000256" key="1">
    <source>
        <dbReference type="SAM" id="MobiDB-lite"/>
    </source>
</evidence>
<proteinExistence type="predicted"/>
<feature type="region of interest" description="Disordered" evidence="1">
    <location>
        <begin position="101"/>
        <end position="121"/>
    </location>
</feature>
<dbReference type="AlphaFoldDB" id="A0A812DF02"/>
<feature type="region of interest" description="Disordered" evidence="1">
    <location>
        <begin position="177"/>
        <end position="203"/>
    </location>
</feature>